<evidence type="ECO:0000313" key="2">
    <source>
        <dbReference type="EMBL" id="TPP57115.1"/>
    </source>
</evidence>
<dbReference type="Proteomes" id="UP000316759">
    <property type="component" value="Unassembled WGS sequence"/>
</dbReference>
<keyword evidence="3" id="KW-1185">Reference proteome</keyword>
<sequence length="197" mass="21780">MGPASASSMKIKRVHWSMIAELEEELERFDQQDSSDEDPRKGKDISVEDREALTTMKRTLPGSAMCVQKYVQLRGNLEHPQPNLHWIRLAQLPLIEQLLSEISQDPLQLLQQQQQPKQSQPASKQQQTARFRGSPATTTSATGVDDLFEAHGAAVAGEVHGTVRGSWPGRHVTYGYSGVNGSNSASLNRTLGVPPWK</sequence>
<feature type="region of interest" description="Disordered" evidence="1">
    <location>
        <begin position="27"/>
        <end position="50"/>
    </location>
</feature>
<dbReference type="EMBL" id="SUNJ01013639">
    <property type="protein sequence ID" value="TPP57115.1"/>
    <property type="molecule type" value="Genomic_DNA"/>
</dbReference>
<evidence type="ECO:0000313" key="3">
    <source>
        <dbReference type="Proteomes" id="UP000316759"/>
    </source>
</evidence>
<dbReference type="AlphaFoldDB" id="A0A504YAA0"/>
<reference evidence="2 3" key="1">
    <citation type="submission" date="2019-04" db="EMBL/GenBank/DDBJ databases">
        <title>Annotation for the trematode Fasciola gigantica.</title>
        <authorList>
            <person name="Choi Y.-J."/>
        </authorList>
    </citation>
    <scope>NUCLEOTIDE SEQUENCE [LARGE SCALE GENOMIC DNA]</scope>
    <source>
        <strain evidence="2">Uganda_cow_1</strain>
    </source>
</reference>
<comment type="caution">
    <text evidence="2">The sequence shown here is derived from an EMBL/GenBank/DDBJ whole genome shotgun (WGS) entry which is preliminary data.</text>
</comment>
<protein>
    <submittedName>
        <fullName evidence="2">Uncharacterized protein</fullName>
    </submittedName>
</protein>
<evidence type="ECO:0000256" key="1">
    <source>
        <dbReference type="SAM" id="MobiDB-lite"/>
    </source>
</evidence>
<feature type="compositionally biased region" description="Low complexity" evidence="1">
    <location>
        <begin position="110"/>
        <end position="127"/>
    </location>
</feature>
<gene>
    <name evidence="2" type="ORF">FGIG_10787</name>
</gene>
<feature type="region of interest" description="Disordered" evidence="1">
    <location>
        <begin position="110"/>
        <end position="142"/>
    </location>
</feature>
<feature type="compositionally biased region" description="Basic and acidic residues" evidence="1">
    <location>
        <begin position="37"/>
        <end position="50"/>
    </location>
</feature>
<organism evidence="2 3">
    <name type="scientific">Fasciola gigantica</name>
    <name type="common">Giant liver fluke</name>
    <dbReference type="NCBI Taxonomy" id="46835"/>
    <lineage>
        <taxon>Eukaryota</taxon>
        <taxon>Metazoa</taxon>
        <taxon>Spiralia</taxon>
        <taxon>Lophotrochozoa</taxon>
        <taxon>Platyhelminthes</taxon>
        <taxon>Trematoda</taxon>
        <taxon>Digenea</taxon>
        <taxon>Plagiorchiida</taxon>
        <taxon>Echinostomata</taxon>
        <taxon>Echinostomatoidea</taxon>
        <taxon>Fasciolidae</taxon>
        <taxon>Fasciola</taxon>
    </lineage>
</organism>
<name>A0A504YAA0_FASGI</name>
<accession>A0A504YAA0</accession>
<proteinExistence type="predicted"/>